<dbReference type="PRINTS" id="PR00455">
    <property type="entry name" value="HTHTETR"/>
</dbReference>
<name>A0A0R2A2E3_9LACO</name>
<evidence type="ECO:0000313" key="4">
    <source>
        <dbReference type="EMBL" id="KRM61079.1"/>
    </source>
</evidence>
<dbReference type="PANTHER" id="PTHR43479">
    <property type="entry name" value="ACREF/ENVCD OPERON REPRESSOR-RELATED"/>
    <property type="match status" value="1"/>
</dbReference>
<dbReference type="GO" id="GO:0003677">
    <property type="term" value="F:DNA binding"/>
    <property type="evidence" value="ECO:0007669"/>
    <property type="project" value="UniProtKB-UniRule"/>
</dbReference>
<dbReference type="Proteomes" id="UP000051733">
    <property type="component" value="Unassembled WGS sequence"/>
</dbReference>
<dbReference type="EMBL" id="AYYY01000043">
    <property type="protein sequence ID" value="KRM61079.1"/>
    <property type="molecule type" value="Genomic_DNA"/>
</dbReference>
<feature type="domain" description="HTH tetR-type" evidence="3">
    <location>
        <begin position="7"/>
        <end position="67"/>
    </location>
</feature>
<gene>
    <name evidence="4" type="ORF">FC26_GL002297</name>
</gene>
<evidence type="ECO:0000259" key="3">
    <source>
        <dbReference type="PROSITE" id="PS50977"/>
    </source>
</evidence>
<dbReference type="Gene3D" id="1.10.357.10">
    <property type="entry name" value="Tetracycline Repressor, domain 2"/>
    <property type="match status" value="1"/>
</dbReference>
<dbReference type="InterPro" id="IPR036271">
    <property type="entry name" value="Tet_transcr_reg_TetR-rel_C_sf"/>
</dbReference>
<dbReference type="InterPro" id="IPR050624">
    <property type="entry name" value="HTH-type_Tx_Regulator"/>
</dbReference>
<proteinExistence type="predicted"/>
<dbReference type="SUPFAM" id="SSF48498">
    <property type="entry name" value="Tetracyclin repressor-like, C-terminal domain"/>
    <property type="match status" value="1"/>
</dbReference>
<dbReference type="RefSeq" id="WP_157061136.1">
    <property type="nucleotide sequence ID" value="NZ_AYYY01000043.1"/>
</dbReference>
<dbReference type="STRING" id="1423813.FC26_GL002297"/>
<dbReference type="Pfam" id="PF00440">
    <property type="entry name" value="TetR_N"/>
    <property type="match status" value="1"/>
</dbReference>
<dbReference type="InterPro" id="IPR001647">
    <property type="entry name" value="HTH_TetR"/>
</dbReference>
<organism evidence="4 5">
    <name type="scientific">Paucilactobacillus vaccinostercus DSM 20634</name>
    <dbReference type="NCBI Taxonomy" id="1423813"/>
    <lineage>
        <taxon>Bacteria</taxon>
        <taxon>Bacillati</taxon>
        <taxon>Bacillota</taxon>
        <taxon>Bacilli</taxon>
        <taxon>Lactobacillales</taxon>
        <taxon>Lactobacillaceae</taxon>
        <taxon>Paucilactobacillus</taxon>
    </lineage>
</organism>
<dbReference type="AlphaFoldDB" id="A0A0R2A2E3"/>
<sequence length="188" mass="21023">MMRKKDETKKVKIQDATAAIILKYGAAAVSTIKVAKKVGISQSNVYLYFKNKDDLLMSVYQRELAKIIATGDLTRISDATIPITERLRLYMKSIYDFALKNPESLTLIEQIKFLMGQSETNPLADQLNNNVVVSLLEEAMAANVIRSIPVNLVMAMVFAVVRADAMNPQSAGFDDFYHLIWNGIRATD</sequence>
<dbReference type="InterPro" id="IPR009057">
    <property type="entry name" value="Homeodomain-like_sf"/>
</dbReference>
<feature type="DNA-binding region" description="H-T-H motif" evidence="2">
    <location>
        <begin position="30"/>
        <end position="49"/>
    </location>
</feature>
<keyword evidence="1 2" id="KW-0238">DNA-binding</keyword>
<keyword evidence="5" id="KW-1185">Reference proteome</keyword>
<comment type="caution">
    <text evidence="4">The sequence shown here is derived from an EMBL/GenBank/DDBJ whole genome shotgun (WGS) entry which is preliminary data.</text>
</comment>
<evidence type="ECO:0000256" key="2">
    <source>
        <dbReference type="PROSITE-ProRule" id="PRU00335"/>
    </source>
</evidence>
<protein>
    <submittedName>
        <fullName evidence="4">Transcription regulator</fullName>
    </submittedName>
</protein>
<evidence type="ECO:0000313" key="5">
    <source>
        <dbReference type="Proteomes" id="UP000051733"/>
    </source>
</evidence>
<accession>A0A0R2A2E3</accession>
<reference evidence="4 5" key="1">
    <citation type="journal article" date="2015" name="Genome Announc.">
        <title>Expanding the biotechnology potential of lactobacilli through comparative genomics of 213 strains and associated genera.</title>
        <authorList>
            <person name="Sun Z."/>
            <person name="Harris H.M."/>
            <person name="McCann A."/>
            <person name="Guo C."/>
            <person name="Argimon S."/>
            <person name="Zhang W."/>
            <person name="Yang X."/>
            <person name="Jeffery I.B."/>
            <person name="Cooney J.C."/>
            <person name="Kagawa T.F."/>
            <person name="Liu W."/>
            <person name="Song Y."/>
            <person name="Salvetti E."/>
            <person name="Wrobel A."/>
            <person name="Rasinkangas P."/>
            <person name="Parkhill J."/>
            <person name="Rea M.C."/>
            <person name="O'Sullivan O."/>
            <person name="Ritari J."/>
            <person name="Douillard F.P."/>
            <person name="Paul Ross R."/>
            <person name="Yang R."/>
            <person name="Briner A.E."/>
            <person name="Felis G.E."/>
            <person name="de Vos W.M."/>
            <person name="Barrangou R."/>
            <person name="Klaenhammer T.R."/>
            <person name="Caufield P.W."/>
            <person name="Cui Y."/>
            <person name="Zhang H."/>
            <person name="O'Toole P.W."/>
        </authorList>
    </citation>
    <scope>NUCLEOTIDE SEQUENCE [LARGE SCALE GENOMIC DNA]</scope>
    <source>
        <strain evidence="4 5">DSM 20634</strain>
    </source>
</reference>
<dbReference type="PATRIC" id="fig|1423813.3.peg.2341"/>
<dbReference type="SUPFAM" id="SSF46689">
    <property type="entry name" value="Homeodomain-like"/>
    <property type="match status" value="1"/>
</dbReference>
<dbReference type="OrthoDB" id="9809994at2"/>
<evidence type="ECO:0000256" key="1">
    <source>
        <dbReference type="ARBA" id="ARBA00023125"/>
    </source>
</evidence>
<dbReference type="PANTHER" id="PTHR43479:SF11">
    <property type="entry name" value="ACREF_ENVCD OPERON REPRESSOR-RELATED"/>
    <property type="match status" value="1"/>
</dbReference>
<dbReference type="PROSITE" id="PS50977">
    <property type="entry name" value="HTH_TETR_2"/>
    <property type="match status" value="1"/>
</dbReference>